<dbReference type="PANTHER" id="PTHR43611:SF3">
    <property type="entry name" value="FLAVIN MONONUCLEOTIDE HYDROLASE 1, CHLOROPLATIC"/>
    <property type="match status" value="1"/>
</dbReference>
<dbReference type="SUPFAM" id="SSF56784">
    <property type="entry name" value="HAD-like"/>
    <property type="match status" value="1"/>
</dbReference>
<dbReference type="PANTHER" id="PTHR43611">
    <property type="entry name" value="ALPHA-D-GLUCOSE 1-PHOSPHATE PHOSPHATASE"/>
    <property type="match status" value="1"/>
</dbReference>
<dbReference type="RefSeq" id="WP_388008983.1">
    <property type="nucleotide sequence ID" value="NZ_JBHUEE010000008.1"/>
</dbReference>
<proteinExistence type="predicted"/>
<keyword evidence="1" id="KW-0378">Hydrolase</keyword>
<dbReference type="Pfam" id="PF00702">
    <property type="entry name" value="Hydrolase"/>
    <property type="match status" value="1"/>
</dbReference>
<dbReference type="SFLD" id="SFLDS00003">
    <property type="entry name" value="Haloacid_Dehalogenase"/>
    <property type="match status" value="1"/>
</dbReference>
<accession>A0ABW4L965</accession>
<dbReference type="Proteomes" id="UP001597277">
    <property type="component" value="Unassembled WGS sequence"/>
</dbReference>
<organism evidence="1 2">
    <name type="scientific">Georgenia deserti</name>
    <dbReference type="NCBI Taxonomy" id="2093781"/>
    <lineage>
        <taxon>Bacteria</taxon>
        <taxon>Bacillati</taxon>
        <taxon>Actinomycetota</taxon>
        <taxon>Actinomycetes</taxon>
        <taxon>Micrococcales</taxon>
        <taxon>Bogoriellaceae</taxon>
        <taxon>Georgenia</taxon>
    </lineage>
</organism>
<dbReference type="NCBIfam" id="TIGR01509">
    <property type="entry name" value="HAD-SF-IA-v3"/>
    <property type="match status" value="1"/>
</dbReference>
<dbReference type="InterPro" id="IPR023214">
    <property type="entry name" value="HAD_sf"/>
</dbReference>
<dbReference type="PRINTS" id="PR00413">
    <property type="entry name" value="HADHALOGNASE"/>
</dbReference>
<gene>
    <name evidence="1" type="ORF">ACFSE6_15260</name>
</gene>
<dbReference type="InterPro" id="IPR036412">
    <property type="entry name" value="HAD-like_sf"/>
</dbReference>
<evidence type="ECO:0000313" key="1">
    <source>
        <dbReference type="EMBL" id="MFD1719200.1"/>
    </source>
</evidence>
<protein>
    <submittedName>
        <fullName evidence="1">HAD family hydrolase</fullName>
    </submittedName>
</protein>
<reference evidence="2" key="1">
    <citation type="journal article" date="2019" name="Int. J. Syst. Evol. Microbiol.">
        <title>The Global Catalogue of Microorganisms (GCM) 10K type strain sequencing project: providing services to taxonomists for standard genome sequencing and annotation.</title>
        <authorList>
            <consortium name="The Broad Institute Genomics Platform"/>
            <consortium name="The Broad Institute Genome Sequencing Center for Infectious Disease"/>
            <person name="Wu L."/>
            <person name="Ma J."/>
        </authorList>
    </citation>
    <scope>NUCLEOTIDE SEQUENCE [LARGE SCALE GENOMIC DNA]</scope>
    <source>
        <strain evidence="2">JCM 17130</strain>
    </source>
</reference>
<keyword evidence="2" id="KW-1185">Reference proteome</keyword>
<dbReference type="EMBL" id="JBHUEE010000008">
    <property type="protein sequence ID" value="MFD1719200.1"/>
    <property type="molecule type" value="Genomic_DNA"/>
</dbReference>
<evidence type="ECO:0000313" key="2">
    <source>
        <dbReference type="Proteomes" id="UP001597277"/>
    </source>
</evidence>
<comment type="caution">
    <text evidence="1">The sequence shown here is derived from an EMBL/GenBank/DDBJ whole genome shotgun (WGS) entry which is preliminary data.</text>
</comment>
<dbReference type="InterPro" id="IPR006439">
    <property type="entry name" value="HAD-SF_hydro_IA"/>
</dbReference>
<sequence length="208" mass="21839">MSDSTGHDTVVLDLGNVLVQWEPARALADEMTPAEWTVFAEAADFPSLNLSADAGEPIEAVVARAAAADPEHGRILRRYYENFAATLAGPVPGTAEIVAELAASGVRLLGLTNWSAETFHHASGAAPVIDTLEAVVVSGREGMVKPDPGIFGVVVDRYGVDPERAVFVDDSPVNVAGAEAVEFTALQFTDAETLRDDLARLGLLSAAQ</sequence>
<dbReference type="SFLD" id="SFLDG01129">
    <property type="entry name" value="C1.5:_HAD__Beta-PGM__Phosphata"/>
    <property type="match status" value="1"/>
</dbReference>
<dbReference type="CDD" id="cd02603">
    <property type="entry name" value="HAD_sEH-N_like"/>
    <property type="match status" value="1"/>
</dbReference>
<dbReference type="Gene3D" id="3.40.50.1000">
    <property type="entry name" value="HAD superfamily/HAD-like"/>
    <property type="match status" value="1"/>
</dbReference>
<name>A0ABW4L965_9MICO</name>
<dbReference type="GO" id="GO:0016787">
    <property type="term" value="F:hydrolase activity"/>
    <property type="evidence" value="ECO:0007669"/>
    <property type="project" value="UniProtKB-KW"/>
</dbReference>